<dbReference type="GO" id="GO:0005524">
    <property type="term" value="F:ATP binding"/>
    <property type="evidence" value="ECO:0007669"/>
    <property type="project" value="UniProtKB-KW"/>
</dbReference>
<feature type="domain" description="Helicase C-terminal" evidence="26">
    <location>
        <begin position="902"/>
        <end position="1049"/>
    </location>
</feature>
<dbReference type="CDD" id="cd18794">
    <property type="entry name" value="SF2_C_RecQ"/>
    <property type="match status" value="1"/>
</dbReference>
<feature type="region of interest" description="Disordered" evidence="23">
    <location>
        <begin position="1367"/>
        <end position="1428"/>
    </location>
</feature>
<comment type="cofactor">
    <cofactor evidence="1">
        <name>Zn(2+)</name>
        <dbReference type="ChEBI" id="CHEBI:29105"/>
    </cofactor>
</comment>
<keyword evidence="15" id="KW-0539">Nucleus</keyword>
<keyword evidence="28" id="KW-1185">Reference proteome</keyword>
<sequence>MSANPSKPNFTLSKFQFKPKTRQTFLPASFLVTSDKSNIPLHVSPLKTTTVTSLPLTIAQSNTVKDSRQPPVTPGKLDTSSKKSSPDDEDASNDIIYSSPDVKVGRDKFDYSINSLSPGSSSGKPDLNSCISNITPKTPSESSRAEETNKNISRSLFQDSESAIGASVALVDDLFADSASVVVVDSLNETTTPETQGTRRQSVISIPSSSDDSDFEINKSKYSRIKSNSRRKFSIKSKTASKKSDEKYSSPVPKVEPKKSQTPVSPRPSSPGTLTKKRLVMRKKLLTPEKAKKLREQHMMRKRLEPPDPPDVSKTNGWDDSVENGAVESVDEVNSEDCIATWLDSLNSHPGLKKISPNANSFELEESLSQRRACEKLILEKVFNVFVSLPEFVSELIPALKGDSSLLAKIKDLRTQVLVKIKQSEALKRRLARTSKLSPAERDLSTNPTVQRSTNRVVRPDPDPPEVDPDVEEEMFRDSLIHEESCMIVDSGNASTMNFSSGGISEPPRSNSTPAGHFNLKKPSAFRNAIIDDGGVSLPEFSQPTRDFSSSSVLMNGNSHTPNCNPRFGSLDKPGGGYGKNAGGSSSSGLFPELNRNANLPNSSIQDCNSSKVLESTVLNRINGTPQLCLPPKSSSSTSSFSSNFESRSTFRPLRNEACDNNAAEFMSDNYQHSEEMSKVFRQKFGLHKFRPNQKEAINAAMLGHDCFVLMPTGGGKSLCYQLPAVLSPGVTVVISPLKSLIFDQTEKLKSLDIGAVCLTGELSVNQTNEIFYKLTANRGDSNDIKLLFVTPEKISASDRLNSVFDNLYQRGLLSRFVIDEAHCVSQWGHDFRPDYKKLKQLRQKFPTAPIMALTATATPRVRKDILHQLSLHSPKWFLSSFDRPNLKYEILEKKGARTIVEITALLKTRFARDSGIVYCFSRKECDQTAQTLRLNQIKADAYHAGLSDSQRTDIQTKWITDKIKVVCATIAFGMGIDKPDVRFVIHYSLPKSIEGFYQEAGRAGRDGEKAQCLLYYSYKDMHRIRSLIEFGNDKGSPEAIKTHIDNLWRIVSFCENKTECRRTMLLNYFGEKFDRSQCRSRPGTTCDNCSIQGEYKSVDMTALSKEVVKFIGEKCGNSSNSSWATNFTANHVIDVCKGSENQKIKSTGHNSSNLHGQAKQFSRSDVERLIRKMTVEGYLDEIHVPSRDGIVHAYIKTGPLAPQLMSGNAKVELAMLSSSKATAAAAASAATDSDDSEITEIEDSCYLALLEKVKELALERKVNSNSIMNTEALKSMSRKMPTSEEDMLKIVGVTKANFDRYGKILLDIIEGFAAAKDVVLSERAIANVAETGFAGEDDSVTPGWMTARSSESPYFQAASSMMSTGVKRKGSFRAKGSRAKRPRKRRTAGAASKTGTRSKLAAFKAKVSSPKKSGGRSRGFIPLPSGR</sequence>
<dbReference type="PROSITE" id="PS50967">
    <property type="entry name" value="HRDC"/>
    <property type="match status" value="1"/>
</dbReference>
<dbReference type="GO" id="GO:0006260">
    <property type="term" value="P:DNA replication"/>
    <property type="evidence" value="ECO:0007669"/>
    <property type="project" value="UniProtKB-KW"/>
</dbReference>
<dbReference type="SUPFAM" id="SSF52540">
    <property type="entry name" value="P-loop containing nucleoside triphosphate hydrolases"/>
    <property type="match status" value="1"/>
</dbReference>
<dbReference type="NCBIfam" id="TIGR00614">
    <property type="entry name" value="recQ_fam"/>
    <property type="match status" value="1"/>
</dbReference>
<evidence type="ECO:0000256" key="12">
    <source>
        <dbReference type="ARBA" id="ARBA00023125"/>
    </source>
</evidence>
<evidence type="ECO:0000256" key="11">
    <source>
        <dbReference type="ARBA" id="ARBA00022840"/>
    </source>
</evidence>
<feature type="compositionally biased region" description="Polar residues" evidence="23">
    <location>
        <begin position="129"/>
        <end position="142"/>
    </location>
</feature>
<keyword evidence="9" id="KW-0347">Helicase</keyword>
<dbReference type="EC" id="5.6.2.4" evidence="17"/>
<feature type="region of interest" description="Disordered" evidence="23">
    <location>
        <begin position="116"/>
        <end position="149"/>
    </location>
</feature>
<dbReference type="PROSITE" id="PS51192">
    <property type="entry name" value="HELICASE_ATP_BIND_1"/>
    <property type="match status" value="1"/>
</dbReference>
<evidence type="ECO:0000256" key="8">
    <source>
        <dbReference type="ARBA" id="ARBA00022801"/>
    </source>
</evidence>
<evidence type="ECO:0000256" key="17">
    <source>
        <dbReference type="ARBA" id="ARBA00034808"/>
    </source>
</evidence>
<comment type="subcellular location">
    <subcellularLocation>
        <location evidence="2">Nucleus</location>
    </subcellularLocation>
</comment>
<dbReference type="GO" id="GO:0005694">
    <property type="term" value="C:chromosome"/>
    <property type="evidence" value="ECO:0007669"/>
    <property type="project" value="TreeGrafter"/>
</dbReference>
<dbReference type="GO" id="GO:0046872">
    <property type="term" value="F:metal ion binding"/>
    <property type="evidence" value="ECO:0007669"/>
    <property type="project" value="UniProtKB-KW"/>
</dbReference>
<evidence type="ECO:0000256" key="15">
    <source>
        <dbReference type="ARBA" id="ARBA00023242"/>
    </source>
</evidence>
<feature type="region of interest" description="Disordered" evidence="23">
    <location>
        <begin position="190"/>
        <end position="320"/>
    </location>
</feature>
<dbReference type="FunFam" id="3.40.50.300:FF:000537">
    <property type="entry name" value="Bloom syndrome RecQ-like helicase"/>
    <property type="match status" value="1"/>
</dbReference>
<dbReference type="GO" id="GO:0003677">
    <property type="term" value="F:DNA binding"/>
    <property type="evidence" value="ECO:0007669"/>
    <property type="project" value="UniProtKB-KW"/>
</dbReference>
<name>A0A8S9XQ53_APOLU</name>
<feature type="compositionally biased region" description="Basic and acidic residues" evidence="23">
    <location>
        <begin position="286"/>
        <end position="306"/>
    </location>
</feature>
<dbReference type="Pfam" id="PF00570">
    <property type="entry name" value="HRDC"/>
    <property type="match status" value="1"/>
</dbReference>
<dbReference type="InterPro" id="IPR018982">
    <property type="entry name" value="RQC_domain"/>
</dbReference>
<comment type="catalytic activity">
    <reaction evidence="16">
        <text>Couples ATP hydrolysis with the unwinding of duplex DNA by translocating in the 3'-5' direction.</text>
        <dbReference type="EC" id="5.6.2.4"/>
    </reaction>
</comment>
<feature type="compositionally biased region" description="Basic residues" evidence="23">
    <location>
        <begin position="275"/>
        <end position="285"/>
    </location>
</feature>
<dbReference type="Gene3D" id="3.40.50.300">
    <property type="entry name" value="P-loop containing nucleotide triphosphate hydrolases"/>
    <property type="match status" value="2"/>
</dbReference>
<dbReference type="Gene3D" id="1.10.150.80">
    <property type="entry name" value="HRDC domain"/>
    <property type="match status" value="1"/>
</dbReference>
<dbReference type="GO" id="GO:0000724">
    <property type="term" value="P:double-strand break repair via homologous recombination"/>
    <property type="evidence" value="ECO:0007669"/>
    <property type="project" value="TreeGrafter"/>
</dbReference>
<dbReference type="Pfam" id="PF09382">
    <property type="entry name" value="RQC"/>
    <property type="match status" value="1"/>
</dbReference>
<keyword evidence="12" id="KW-0238">DNA-binding</keyword>
<dbReference type="SUPFAM" id="SSF47819">
    <property type="entry name" value="HRDC-like"/>
    <property type="match status" value="1"/>
</dbReference>
<feature type="region of interest" description="Disordered" evidence="23">
    <location>
        <begin position="61"/>
        <end position="96"/>
    </location>
</feature>
<dbReference type="InterPro" id="IPR004589">
    <property type="entry name" value="DNA_helicase_ATP-dep_RecQ"/>
</dbReference>
<evidence type="ECO:0000256" key="23">
    <source>
        <dbReference type="SAM" id="MobiDB-lite"/>
    </source>
</evidence>
<evidence type="ECO:0000256" key="4">
    <source>
        <dbReference type="ARBA" id="ARBA00022705"/>
    </source>
</evidence>
<evidence type="ECO:0000256" key="9">
    <source>
        <dbReference type="ARBA" id="ARBA00022806"/>
    </source>
</evidence>
<evidence type="ECO:0000256" key="19">
    <source>
        <dbReference type="ARBA" id="ARBA00049360"/>
    </source>
</evidence>
<dbReference type="PANTHER" id="PTHR13710:SF153">
    <property type="entry name" value="RECQ-LIKE DNA HELICASE BLM"/>
    <property type="match status" value="1"/>
</dbReference>
<feature type="region of interest" description="Disordered" evidence="23">
    <location>
        <begin position="432"/>
        <end position="470"/>
    </location>
</feature>
<comment type="catalytic activity">
    <reaction evidence="19">
        <text>ATP + H2O = ADP + phosphate + H(+)</text>
        <dbReference type="Rhea" id="RHEA:13065"/>
        <dbReference type="ChEBI" id="CHEBI:15377"/>
        <dbReference type="ChEBI" id="CHEBI:15378"/>
        <dbReference type="ChEBI" id="CHEBI:30616"/>
        <dbReference type="ChEBI" id="CHEBI:43474"/>
        <dbReference type="ChEBI" id="CHEBI:456216"/>
    </reaction>
</comment>
<keyword evidence="13" id="KW-0234">DNA repair</keyword>
<dbReference type="GO" id="GO:0005634">
    <property type="term" value="C:nucleus"/>
    <property type="evidence" value="ECO:0007669"/>
    <property type="project" value="UniProtKB-SubCell"/>
</dbReference>
<keyword evidence="11" id="KW-0067">ATP-binding</keyword>
<keyword evidence="14" id="KW-0413">Isomerase</keyword>
<evidence type="ECO:0000256" key="22">
    <source>
        <dbReference type="ARBA" id="ARBA00076271"/>
    </source>
</evidence>
<evidence type="ECO:0000313" key="28">
    <source>
        <dbReference type="Proteomes" id="UP000466442"/>
    </source>
</evidence>
<feature type="domain" description="HRDC" evidence="24">
    <location>
        <begin position="1240"/>
        <end position="1320"/>
    </location>
</feature>
<dbReference type="InterPro" id="IPR036388">
    <property type="entry name" value="WH-like_DNA-bd_sf"/>
</dbReference>
<keyword evidence="6" id="KW-0547">Nucleotide-binding</keyword>
<dbReference type="PROSITE" id="PS51194">
    <property type="entry name" value="HELICASE_CTER"/>
    <property type="match status" value="1"/>
</dbReference>
<evidence type="ECO:0000256" key="7">
    <source>
        <dbReference type="ARBA" id="ARBA00022763"/>
    </source>
</evidence>
<keyword evidence="7" id="KW-0227">DNA damage</keyword>
<evidence type="ECO:0000256" key="3">
    <source>
        <dbReference type="ARBA" id="ARBA00005446"/>
    </source>
</evidence>
<keyword evidence="4" id="KW-0235">DNA replication</keyword>
<dbReference type="Proteomes" id="UP000466442">
    <property type="component" value="Linkage Group LG5"/>
</dbReference>
<keyword evidence="5" id="KW-0479">Metal-binding</keyword>
<evidence type="ECO:0000256" key="10">
    <source>
        <dbReference type="ARBA" id="ARBA00022833"/>
    </source>
</evidence>
<dbReference type="Pfam" id="PF00271">
    <property type="entry name" value="Helicase_C"/>
    <property type="match status" value="1"/>
</dbReference>
<dbReference type="GO" id="GO:0007131">
    <property type="term" value="P:reciprocal meiotic recombination"/>
    <property type="evidence" value="ECO:0007669"/>
    <property type="project" value="UniProtKB-ARBA"/>
</dbReference>
<evidence type="ECO:0000259" key="24">
    <source>
        <dbReference type="PROSITE" id="PS50967"/>
    </source>
</evidence>
<accession>A0A8S9XQ53</accession>
<evidence type="ECO:0000256" key="21">
    <source>
        <dbReference type="ARBA" id="ARBA00076065"/>
    </source>
</evidence>
<dbReference type="GO" id="GO:0016787">
    <property type="term" value="F:hydrolase activity"/>
    <property type="evidence" value="ECO:0007669"/>
    <property type="project" value="UniProtKB-KW"/>
</dbReference>
<feature type="compositionally biased region" description="Basic residues" evidence="23">
    <location>
        <begin position="1367"/>
        <end position="1388"/>
    </location>
</feature>
<evidence type="ECO:0000256" key="20">
    <source>
        <dbReference type="ARBA" id="ARBA00073450"/>
    </source>
</evidence>
<dbReference type="SUPFAM" id="SSF46785">
    <property type="entry name" value="Winged helix' DNA-binding domain"/>
    <property type="match status" value="1"/>
</dbReference>
<evidence type="ECO:0000256" key="13">
    <source>
        <dbReference type="ARBA" id="ARBA00023204"/>
    </source>
</evidence>
<dbReference type="InterPro" id="IPR027417">
    <property type="entry name" value="P-loop_NTPase"/>
</dbReference>
<dbReference type="PANTHER" id="PTHR13710">
    <property type="entry name" value="DNA HELICASE RECQ FAMILY MEMBER"/>
    <property type="match status" value="1"/>
</dbReference>
<comment type="caution">
    <text evidence="27">The sequence shown here is derived from an EMBL/GenBank/DDBJ whole genome shotgun (WGS) entry which is preliminary data.</text>
</comment>
<comment type="similarity">
    <text evidence="3">Belongs to the helicase family. RecQ subfamily.</text>
</comment>
<evidence type="ECO:0000313" key="27">
    <source>
        <dbReference type="EMBL" id="KAF6210166.1"/>
    </source>
</evidence>
<keyword evidence="8" id="KW-0378">Hydrolase</keyword>
<dbReference type="InterPro" id="IPR010997">
    <property type="entry name" value="HRDC-like_sf"/>
</dbReference>
<dbReference type="InterPro" id="IPR002464">
    <property type="entry name" value="DNA/RNA_helicase_DEAH_CS"/>
</dbReference>
<dbReference type="InterPro" id="IPR032284">
    <property type="entry name" value="RecQ_Zn-bd"/>
</dbReference>
<dbReference type="GO" id="GO:0009378">
    <property type="term" value="F:four-way junction helicase activity"/>
    <property type="evidence" value="ECO:0007669"/>
    <property type="project" value="TreeGrafter"/>
</dbReference>
<feature type="compositionally biased region" description="Polar residues" evidence="23">
    <location>
        <begin position="445"/>
        <end position="455"/>
    </location>
</feature>
<dbReference type="SMART" id="SM00490">
    <property type="entry name" value="HELICc"/>
    <property type="match status" value="1"/>
</dbReference>
<dbReference type="InterPro" id="IPR011545">
    <property type="entry name" value="DEAD/DEAH_box_helicase_dom"/>
</dbReference>
<dbReference type="SMART" id="SM00487">
    <property type="entry name" value="DEXDc"/>
    <property type="match status" value="1"/>
</dbReference>
<evidence type="ECO:0000256" key="14">
    <source>
        <dbReference type="ARBA" id="ARBA00023235"/>
    </source>
</evidence>
<evidence type="ECO:0000256" key="2">
    <source>
        <dbReference type="ARBA" id="ARBA00004123"/>
    </source>
</evidence>
<dbReference type="InterPro" id="IPR036390">
    <property type="entry name" value="WH_DNA-bd_sf"/>
</dbReference>
<dbReference type="InterPro" id="IPR014001">
    <property type="entry name" value="Helicase_ATP-bd"/>
</dbReference>
<proteinExistence type="inferred from homology"/>
<evidence type="ECO:0000256" key="6">
    <source>
        <dbReference type="ARBA" id="ARBA00022741"/>
    </source>
</evidence>
<organism evidence="27 28">
    <name type="scientific">Apolygus lucorum</name>
    <name type="common">Small green plant bug</name>
    <name type="synonym">Lygocoris lucorum</name>
    <dbReference type="NCBI Taxonomy" id="248454"/>
    <lineage>
        <taxon>Eukaryota</taxon>
        <taxon>Metazoa</taxon>
        <taxon>Ecdysozoa</taxon>
        <taxon>Arthropoda</taxon>
        <taxon>Hexapoda</taxon>
        <taxon>Insecta</taxon>
        <taxon>Pterygota</taxon>
        <taxon>Neoptera</taxon>
        <taxon>Paraneoptera</taxon>
        <taxon>Hemiptera</taxon>
        <taxon>Heteroptera</taxon>
        <taxon>Panheteroptera</taxon>
        <taxon>Cimicomorpha</taxon>
        <taxon>Miridae</taxon>
        <taxon>Mirini</taxon>
        <taxon>Apolygus</taxon>
    </lineage>
</organism>
<dbReference type="Pfam" id="PF16124">
    <property type="entry name" value="RecQ_Zn_bind"/>
    <property type="match status" value="1"/>
</dbReference>
<dbReference type="PROSITE" id="PS00690">
    <property type="entry name" value="DEAH_ATP_HELICASE"/>
    <property type="match status" value="1"/>
</dbReference>
<evidence type="ECO:0000256" key="18">
    <source>
        <dbReference type="ARBA" id="ARBA00044542"/>
    </source>
</evidence>
<dbReference type="SMART" id="SM00341">
    <property type="entry name" value="HRDC"/>
    <property type="match status" value="1"/>
</dbReference>
<keyword evidence="10" id="KW-0862">Zinc</keyword>
<evidence type="ECO:0000259" key="26">
    <source>
        <dbReference type="PROSITE" id="PS51194"/>
    </source>
</evidence>
<dbReference type="Pfam" id="PF00270">
    <property type="entry name" value="DEAD"/>
    <property type="match status" value="1"/>
</dbReference>
<feature type="compositionally biased region" description="Polar residues" evidence="23">
    <location>
        <begin position="190"/>
        <end position="201"/>
    </location>
</feature>
<evidence type="ECO:0000256" key="16">
    <source>
        <dbReference type="ARBA" id="ARBA00034617"/>
    </source>
</evidence>
<evidence type="ECO:0000256" key="5">
    <source>
        <dbReference type="ARBA" id="ARBA00022723"/>
    </source>
</evidence>
<dbReference type="Gene3D" id="1.10.10.10">
    <property type="entry name" value="Winged helix-like DNA-binding domain superfamily/Winged helix DNA-binding domain"/>
    <property type="match status" value="1"/>
</dbReference>
<reference evidence="27" key="1">
    <citation type="journal article" date="2021" name="Mol. Ecol. Resour.">
        <title>Apolygus lucorum genome provides insights into omnivorousness and mesophyll feeding.</title>
        <authorList>
            <person name="Liu Y."/>
            <person name="Liu H."/>
            <person name="Wang H."/>
            <person name="Huang T."/>
            <person name="Liu B."/>
            <person name="Yang B."/>
            <person name="Yin L."/>
            <person name="Li B."/>
            <person name="Zhang Y."/>
            <person name="Zhang S."/>
            <person name="Jiang F."/>
            <person name="Zhang X."/>
            <person name="Ren Y."/>
            <person name="Wang B."/>
            <person name="Wang S."/>
            <person name="Lu Y."/>
            <person name="Wu K."/>
            <person name="Fan W."/>
            <person name="Wang G."/>
        </authorList>
    </citation>
    <scope>NUCLEOTIDE SEQUENCE</scope>
    <source>
        <strain evidence="27">12Hb</strain>
    </source>
</reference>
<dbReference type="SMART" id="SM00956">
    <property type="entry name" value="RQC"/>
    <property type="match status" value="1"/>
</dbReference>
<evidence type="ECO:0000256" key="1">
    <source>
        <dbReference type="ARBA" id="ARBA00001947"/>
    </source>
</evidence>
<dbReference type="FunFam" id="3.40.50.300:FF:000340">
    <property type="entry name" value="Bloom syndrome, RecQ helicase"/>
    <property type="match status" value="1"/>
</dbReference>
<protein>
    <recommendedName>
        <fullName evidence="20">RecQ-like DNA helicase BLM</fullName>
        <ecNumber evidence="17">5.6.2.4</ecNumber>
    </recommendedName>
    <alternativeName>
        <fullName evidence="21">Bloom syndrome protein homolog</fullName>
    </alternativeName>
    <alternativeName>
        <fullName evidence="18">DNA 3'-5' helicase BLM</fullName>
    </alternativeName>
    <alternativeName>
        <fullName evidence="22">RecQ helicase homolog</fullName>
    </alternativeName>
</protein>
<feature type="domain" description="Helicase ATP-binding" evidence="25">
    <location>
        <begin position="698"/>
        <end position="876"/>
    </location>
</feature>
<dbReference type="InterPro" id="IPR044876">
    <property type="entry name" value="HRDC_dom_sf"/>
</dbReference>
<dbReference type="EMBL" id="WIXP02000005">
    <property type="protein sequence ID" value="KAF6210166.1"/>
    <property type="molecule type" value="Genomic_DNA"/>
</dbReference>
<gene>
    <name evidence="27" type="ORF">GE061_013268</name>
</gene>
<feature type="compositionally biased region" description="Basic residues" evidence="23">
    <location>
        <begin position="221"/>
        <end position="241"/>
    </location>
</feature>
<evidence type="ECO:0000259" key="25">
    <source>
        <dbReference type="PROSITE" id="PS51192"/>
    </source>
</evidence>
<dbReference type="GO" id="GO:0043138">
    <property type="term" value="F:3'-5' DNA helicase activity"/>
    <property type="evidence" value="ECO:0007669"/>
    <property type="project" value="UniProtKB-EC"/>
</dbReference>
<dbReference type="InterPro" id="IPR002121">
    <property type="entry name" value="HRDC_dom"/>
</dbReference>
<dbReference type="InterPro" id="IPR001650">
    <property type="entry name" value="Helicase_C-like"/>
</dbReference>
<dbReference type="GO" id="GO:0005737">
    <property type="term" value="C:cytoplasm"/>
    <property type="evidence" value="ECO:0007669"/>
    <property type="project" value="TreeGrafter"/>
</dbReference>
<dbReference type="OrthoDB" id="10261556at2759"/>